<comment type="function">
    <text evidence="1">Catalyzes the hydrolysis of queuosine 5'-phosphate, releasing the nucleobase queuine (q). Is required for salvage of queuine from exogenous queuosine (Q) that is imported and then converted to queuosine 5'-phosphate intracellularly.</text>
</comment>
<evidence type="ECO:0000313" key="2">
    <source>
        <dbReference type="EMBL" id="EGZ11938.1"/>
    </source>
</evidence>
<dbReference type="PANTHER" id="PTHR21314:SF1">
    <property type="entry name" value="QUEUOSINE SALVAGE PROTEIN"/>
    <property type="match status" value="1"/>
</dbReference>
<dbReference type="GO" id="GO:0006400">
    <property type="term" value="P:tRNA modification"/>
    <property type="evidence" value="ECO:0007669"/>
    <property type="project" value="TreeGrafter"/>
</dbReference>
<name>G4ZY32_PHYSP</name>
<reference evidence="2 3" key="1">
    <citation type="journal article" date="2006" name="Science">
        <title>Phytophthora genome sequences uncover evolutionary origins and mechanisms of pathogenesis.</title>
        <authorList>
            <person name="Tyler B.M."/>
            <person name="Tripathy S."/>
            <person name="Zhang X."/>
            <person name="Dehal P."/>
            <person name="Jiang R.H."/>
            <person name="Aerts A."/>
            <person name="Arredondo F.D."/>
            <person name="Baxter L."/>
            <person name="Bensasson D."/>
            <person name="Beynon J.L."/>
            <person name="Chapman J."/>
            <person name="Damasceno C.M."/>
            <person name="Dorrance A.E."/>
            <person name="Dou D."/>
            <person name="Dickerman A.W."/>
            <person name="Dubchak I.L."/>
            <person name="Garbelotto M."/>
            <person name="Gijzen M."/>
            <person name="Gordon S.G."/>
            <person name="Govers F."/>
            <person name="Grunwald N.J."/>
            <person name="Huang W."/>
            <person name="Ivors K.L."/>
            <person name="Jones R.W."/>
            <person name="Kamoun S."/>
            <person name="Krampis K."/>
            <person name="Lamour K.H."/>
            <person name="Lee M.K."/>
            <person name="McDonald W.H."/>
            <person name="Medina M."/>
            <person name="Meijer H.J."/>
            <person name="Nordberg E.K."/>
            <person name="Maclean D.J."/>
            <person name="Ospina-Giraldo M.D."/>
            <person name="Morris P.F."/>
            <person name="Phuntumart V."/>
            <person name="Putnam N.H."/>
            <person name="Rash S."/>
            <person name="Rose J.K."/>
            <person name="Sakihama Y."/>
            <person name="Salamov A.A."/>
            <person name="Savidor A."/>
            <person name="Scheuring C.F."/>
            <person name="Smith B.M."/>
            <person name="Sobral B.W."/>
            <person name="Terry A."/>
            <person name="Torto-Alalibo T.A."/>
            <person name="Win J."/>
            <person name="Xu Z."/>
            <person name="Zhang H."/>
            <person name="Grigoriev I.V."/>
            <person name="Rokhsar D.S."/>
            <person name="Boore J.L."/>
        </authorList>
    </citation>
    <scope>NUCLEOTIDE SEQUENCE [LARGE SCALE GENOMIC DNA]</scope>
    <source>
        <strain evidence="2 3">P6497</strain>
    </source>
</reference>
<organism evidence="2 3">
    <name type="scientific">Phytophthora sojae (strain P6497)</name>
    <name type="common">Soybean stem and root rot agent</name>
    <name type="synonym">Phytophthora megasperma f. sp. glycines</name>
    <dbReference type="NCBI Taxonomy" id="1094619"/>
    <lineage>
        <taxon>Eukaryota</taxon>
        <taxon>Sar</taxon>
        <taxon>Stramenopiles</taxon>
        <taxon>Oomycota</taxon>
        <taxon>Peronosporomycetes</taxon>
        <taxon>Peronosporales</taxon>
        <taxon>Peronosporaceae</taxon>
        <taxon>Phytophthora</taxon>
    </lineage>
</organism>
<keyword evidence="3" id="KW-1185">Reference proteome</keyword>
<dbReference type="KEGG" id="psoj:PHYSODRAFT_562929"/>
<dbReference type="AlphaFoldDB" id="G4ZY32"/>
<comment type="catalytic activity">
    <reaction evidence="1">
        <text>queuosine 5'-phosphate + H2O = queuine + D-ribose 5-phosphate</text>
        <dbReference type="Rhea" id="RHEA:75387"/>
        <dbReference type="ChEBI" id="CHEBI:15377"/>
        <dbReference type="ChEBI" id="CHEBI:17433"/>
        <dbReference type="ChEBI" id="CHEBI:78346"/>
        <dbReference type="ChEBI" id="CHEBI:194371"/>
    </reaction>
    <physiologicalReaction direction="left-to-right" evidence="1">
        <dbReference type="Rhea" id="RHEA:75388"/>
    </physiologicalReaction>
</comment>
<protein>
    <recommendedName>
        <fullName evidence="1">Queuosine 5'-phosphate N-glycosylase/hydrolase</fullName>
        <ecNumber evidence="1">3.2.2.-</ecNumber>
    </recommendedName>
    <alternativeName>
        <fullName evidence="1">Queuosine-nucleotide N-glycosylase/hydrolase</fullName>
    </alternativeName>
</protein>
<dbReference type="EMBL" id="JH159157">
    <property type="protein sequence ID" value="EGZ11938.1"/>
    <property type="molecule type" value="Genomic_DNA"/>
</dbReference>
<dbReference type="GeneID" id="20663690"/>
<gene>
    <name evidence="2" type="ORF">PHYSODRAFT_562929</name>
</gene>
<dbReference type="InParanoid" id="G4ZY32"/>
<accession>G4ZY32</accession>
<dbReference type="SMR" id="G4ZY32"/>
<keyword evidence="1" id="KW-0378">Hydrolase</keyword>
<evidence type="ECO:0000256" key="1">
    <source>
        <dbReference type="RuleBase" id="RU365002"/>
    </source>
</evidence>
<comment type="similarity">
    <text evidence="1">Belongs to the QNG1 protein family.</text>
</comment>
<dbReference type="OMA" id="VACIHRR"/>
<dbReference type="Pfam" id="PF10343">
    <property type="entry name" value="Q_salvage"/>
    <property type="match status" value="1"/>
</dbReference>
<dbReference type="EC" id="3.2.2.-" evidence="1"/>
<sequence length="357" mass="40016">MVESAAAASLLARVRPSCAALVARESSAVRVNADKVRVFVEELDAKEFEQLAEPMNFPLNFRSQQDELNFLTLYALLNFGSGFRKDLHKYADRGAHDTIVFGLIGMYISVPKLDAQFMKNLSIDLVASYFSIPLEKDEEVSPGIYMAKPGPLKPLAVMLQQILNESGQKLLDLKMDDFGAFVLANLSPKSDDDLEEKEAVGPSANATYLGDRFVATFPGFDDHYELDGEKVYLLKRAQLAVACIHRRFKDSDPKLTFADINELTAFSDNVLPCVLHALGVLEYDAELEGRINRGEELPAGRQDCELRAAALVACDQIVEASKGRIRTLELDFYLWRVGKEERFRGLERHATRDTFFY</sequence>
<proteinExistence type="inferred from homology"/>
<dbReference type="RefSeq" id="XP_009532271.1">
    <property type="nucleotide sequence ID" value="XM_009533976.1"/>
</dbReference>
<evidence type="ECO:0000313" key="3">
    <source>
        <dbReference type="Proteomes" id="UP000002640"/>
    </source>
</evidence>
<dbReference type="GO" id="GO:0016787">
    <property type="term" value="F:hydrolase activity"/>
    <property type="evidence" value="ECO:0007669"/>
    <property type="project" value="UniProtKB-KW"/>
</dbReference>
<dbReference type="Proteomes" id="UP000002640">
    <property type="component" value="Unassembled WGS sequence"/>
</dbReference>
<dbReference type="InterPro" id="IPR019438">
    <property type="entry name" value="Q_salvage"/>
</dbReference>
<dbReference type="PANTHER" id="PTHR21314">
    <property type="entry name" value="QUEUOSINE 5'-PHOSPHATE N-GLYCOSYLASE_HYDROLASE-RELATED"/>
    <property type="match status" value="1"/>
</dbReference>